<comment type="caution">
    <text evidence="2">The sequence shown here is derived from an EMBL/GenBank/DDBJ whole genome shotgun (WGS) entry which is preliminary data.</text>
</comment>
<dbReference type="Proteomes" id="UP000029221">
    <property type="component" value="Unassembled WGS sequence"/>
</dbReference>
<dbReference type="eggNOG" id="ENOG502Z7PX">
    <property type="taxonomic scope" value="Bacteria"/>
</dbReference>
<feature type="region of interest" description="Disordered" evidence="1">
    <location>
        <begin position="451"/>
        <end position="472"/>
    </location>
</feature>
<dbReference type="RefSeq" id="WP_369385825.1">
    <property type="nucleotide sequence ID" value="NZ_BBML01000002.1"/>
</dbReference>
<gene>
    <name evidence="2" type="ORF">JCM19294_2059</name>
</gene>
<evidence type="ECO:0000313" key="2">
    <source>
        <dbReference type="EMBL" id="GAK96546.1"/>
    </source>
</evidence>
<keyword evidence="3" id="KW-1185">Reference proteome</keyword>
<name>A0A090QM05_9FLAO</name>
<protein>
    <recommendedName>
        <fullName evidence="4">Right handed beta helix domain-containing protein</fullName>
    </recommendedName>
</protein>
<dbReference type="STRING" id="319236.BST91_07620"/>
<evidence type="ECO:0008006" key="4">
    <source>
        <dbReference type="Google" id="ProtNLM"/>
    </source>
</evidence>
<accession>A0A090QM05</accession>
<dbReference type="EMBL" id="BBML01000002">
    <property type="protein sequence ID" value="GAK96546.1"/>
    <property type="molecule type" value="Genomic_DNA"/>
</dbReference>
<organism evidence="2 3">
    <name type="scientific">Nonlabens tegetincola</name>
    <dbReference type="NCBI Taxonomy" id="323273"/>
    <lineage>
        <taxon>Bacteria</taxon>
        <taxon>Pseudomonadati</taxon>
        <taxon>Bacteroidota</taxon>
        <taxon>Flavobacteriia</taxon>
        <taxon>Flavobacteriales</taxon>
        <taxon>Flavobacteriaceae</taxon>
        <taxon>Nonlabens</taxon>
    </lineage>
</organism>
<sequence length="472" mass="52059">MFLDTVFSTIGSSTRTLKVYNRSSDNIVIPRVALANGTNSKYRLNVDGIPGQVFENVELLAKDSLFVFIETTVDITDFTNDTQFVYEDQIEFDSGTLQQKVELVTLIQDAIFLFPERDADGVIGTLPLGTTQDGEEIRIQGFVLDDSQLNFTNEKPYVIYGYAAIPNNRTMTIQPGARLHFHANSGIIATNEATVKALGDFSSTEDLENEIIIEGDRLEPSFADLPGQWGTIWLTQGSLNHEFNHVTIKNASVGILMDNSNPNSSGATLKINNSQILNSSNSALIATTADVDCSNSIFHNSGQSTVIARLGGSYNFNNCTISNYWRNSFRQDATLLVTNGFPNSELSEDLIEATFSNCIVYGDRNIEIALADTENSLFNFSFNHSLLRINDVFNDLDGNPNYDFNNPLLYENNILNIDPEFENPARFLMRIDNSSGANGIANPTTASNTDILNFTRGSNPDAGAYESQDLNN</sequence>
<evidence type="ECO:0000313" key="3">
    <source>
        <dbReference type="Proteomes" id="UP000029221"/>
    </source>
</evidence>
<evidence type="ECO:0000256" key="1">
    <source>
        <dbReference type="SAM" id="MobiDB-lite"/>
    </source>
</evidence>
<proteinExistence type="predicted"/>
<reference evidence="2" key="1">
    <citation type="journal article" date="2014" name="Genome Announc.">
        <title>Draft Genome Sequences of Marine Flavobacterium Nonlabens Strains NR17, NR24, NR27, NR32, NR33, and Ara13.</title>
        <authorList>
            <person name="Nakanishi M."/>
            <person name="Meirelles P."/>
            <person name="Suzuki R."/>
            <person name="Takatani N."/>
            <person name="Mino S."/>
            <person name="Suda W."/>
            <person name="Oshima K."/>
            <person name="Hattori M."/>
            <person name="Ohkuma M."/>
            <person name="Hosokawa M."/>
            <person name="Miyashita K."/>
            <person name="Thompson F.L."/>
            <person name="Niwa A."/>
            <person name="Sawabe T."/>
            <person name="Sawabe T."/>
        </authorList>
    </citation>
    <scope>NUCLEOTIDE SEQUENCE [LARGE SCALE GENOMIC DNA]</scope>
    <source>
        <strain evidence="2">JCM 19294</strain>
    </source>
</reference>
<dbReference type="AlphaFoldDB" id="A0A090QM05"/>